<dbReference type="KEGG" id="nve:5513544"/>
<evidence type="ECO:0000256" key="1">
    <source>
        <dbReference type="SAM" id="Phobius"/>
    </source>
</evidence>
<feature type="transmembrane region" description="Helical" evidence="1">
    <location>
        <begin position="934"/>
        <end position="953"/>
    </location>
</feature>
<feature type="transmembrane region" description="Helical" evidence="1">
    <location>
        <begin position="1166"/>
        <end position="1187"/>
    </location>
</feature>
<dbReference type="Proteomes" id="UP000001593">
    <property type="component" value="Unassembled WGS sequence"/>
</dbReference>
<feature type="transmembrane region" description="Helical" evidence="1">
    <location>
        <begin position="1017"/>
        <end position="1043"/>
    </location>
</feature>
<evidence type="ECO:0000256" key="2">
    <source>
        <dbReference type="SAM" id="SignalP"/>
    </source>
</evidence>
<feature type="signal peptide" evidence="2">
    <location>
        <begin position="1"/>
        <end position="20"/>
    </location>
</feature>
<evidence type="ECO:0000313" key="4">
    <source>
        <dbReference type="Proteomes" id="UP000001593"/>
    </source>
</evidence>
<reference evidence="3 4" key="1">
    <citation type="journal article" date="2007" name="Science">
        <title>Sea anemone genome reveals ancestral eumetazoan gene repertoire and genomic organization.</title>
        <authorList>
            <person name="Putnam N.H."/>
            <person name="Srivastava M."/>
            <person name="Hellsten U."/>
            <person name="Dirks B."/>
            <person name="Chapman J."/>
            <person name="Salamov A."/>
            <person name="Terry A."/>
            <person name="Shapiro H."/>
            <person name="Lindquist E."/>
            <person name="Kapitonov V.V."/>
            <person name="Jurka J."/>
            <person name="Genikhovich G."/>
            <person name="Grigoriev I.V."/>
            <person name="Lucas S.M."/>
            <person name="Steele R.E."/>
            <person name="Finnerty J.R."/>
            <person name="Technau U."/>
            <person name="Martindale M.Q."/>
            <person name="Rokhsar D.S."/>
        </authorList>
    </citation>
    <scope>NUCLEOTIDE SEQUENCE [LARGE SCALE GENOMIC DNA]</scope>
    <source>
        <strain evidence="4">CH2 X CH6</strain>
    </source>
</reference>
<keyword evidence="4" id="KW-1185">Reference proteome</keyword>
<dbReference type="OMA" id="CYINKNV"/>
<dbReference type="SUPFAM" id="SSF51126">
    <property type="entry name" value="Pectin lyase-like"/>
    <property type="match status" value="1"/>
</dbReference>
<gene>
    <name evidence="3" type="ORF">NEMVEDRAFT_v1g206217</name>
</gene>
<dbReference type="InterPro" id="IPR011050">
    <property type="entry name" value="Pectin_lyase_fold/virulence"/>
</dbReference>
<dbReference type="OrthoDB" id="5989148at2759"/>
<keyword evidence="2" id="KW-0732">Signal</keyword>
<feature type="transmembrane region" description="Helical" evidence="1">
    <location>
        <begin position="876"/>
        <end position="894"/>
    </location>
</feature>
<feature type="transmembrane region" description="Helical" evidence="1">
    <location>
        <begin position="1074"/>
        <end position="1095"/>
    </location>
</feature>
<sequence length="1228" mass="137469">MHRLQVFILLLAVLVTSLAAHYENTILVSPHGIDNETCWESSKNTSRPCRTVNYALEHSRNATRILISTGEYVLRNSLTVQNTYILAIEAEDAVTIRCLGDVGVSFIRSGNISLIGLTLKNCGALHPSTIGKAFAKKAHSPFFVALYFTYCRNIEMVDCTISESPGIGLILYDNGGFIRVKGTRFTHNAPIKRNCSGNDYYVKAGGGVYFEYTFDGSLSPYNTKEQLRYQHDNQILFENCTFEMNEAPELCFNSMIEYPSGSHHMPFGRGGGMSIFMRGLSRNNHLLVKDCLFVSNHAIWGAGLFVEFHDASQNNTVRIQGTVFKNNSATTAGGAVRSALVNTGKLTIANKIVHEECFYDGNTALMSGGVSHFGNFYKPIQSDDYRRVSFENCTWINNKGTLGSSIGLSTPATEITLGNLNPAIEGPLVPYVVTLHNCYVLNNVVVPGEDNQVIGQGSVYSYAVPMVFSGNITFVNNTNTALVLDAAVLKIYGKTVFRDNQGIEGGAIALYGPSVINLMPDSKLYFRRNIAWERGGALFVRSGNPPVVAFNTTDLVTHGCFLVYNETTSLTHVSDWQTELLFEDNTSPPGGGKSVYATTLRGCRRVGEGRINYASLQWKFVQYFRNGEKAEEIKDEISTDPIMMEIMRSDWAVAPSEKFNASVKLFDEKNSLVSAVVNISILQDDVSLDIPSPVLLVKQDSKCHGLAIKGKINSDFDINLRTVGSQFIGVTERGLRLQECLPGFIQDSGTDTCKCVPRKIYDGLSRCEGNNVYLKTGHWGGRVGGQFVTYPCPQGYCSDDVTGGGREYRLDLKDRCAENRNQSSTLCGSCRYGYSVFMGNEKCGDCSNNHLWLLVIFFIGTLMLVLLILKINVDIFTVYLNSWLYSYQIIGFLLQKGEGLDSFLTFVVGIANWELPGYGSCFCSGLTNLYKLGINYGLPIYVLVLLLVLSKIAKLRPGCYINKNVSRAFCTLLVLCYTKITMISFSILHYVNVGNRWVLFYDGEIDFHRDWKEHLPFTVVAILMLLFFVLSLPIMLLFTPWLMMKFPCLMRFRLFFDLFQSCFEDQEKRRNHRWFAAFYLLCRIFIICIALYPPFGPLKRSLLEACCVLICGTCLYIQPYNTRYTWLNTVDALLLVNLALITIFSSGRTVEAGDWTNIALWYIVDVMAYFPLLYLTVLIAVKLVALVRDEAHWENLRNRFQDSDGTSTQAQTTVTEFQVTARHVTEDT</sequence>
<proteinExistence type="predicted"/>
<dbReference type="AlphaFoldDB" id="A7S3H0"/>
<name>A7S3H0_NEMVE</name>
<dbReference type="PANTHER" id="PTHR32158:SF21">
    <property type="match status" value="1"/>
</dbReference>
<keyword evidence="1" id="KW-0472">Membrane</keyword>
<dbReference type="EMBL" id="DS469573">
    <property type="protein sequence ID" value="EDO41724.1"/>
    <property type="molecule type" value="Genomic_DNA"/>
</dbReference>
<dbReference type="PhylomeDB" id="A7S3H0"/>
<organism evidence="3 4">
    <name type="scientific">Nematostella vectensis</name>
    <name type="common">Starlet sea anemone</name>
    <dbReference type="NCBI Taxonomy" id="45351"/>
    <lineage>
        <taxon>Eukaryota</taxon>
        <taxon>Metazoa</taxon>
        <taxon>Cnidaria</taxon>
        <taxon>Anthozoa</taxon>
        <taxon>Hexacorallia</taxon>
        <taxon>Actiniaria</taxon>
        <taxon>Edwardsiidae</taxon>
        <taxon>Nematostella</taxon>
    </lineage>
</organism>
<feature type="transmembrane region" description="Helical" evidence="1">
    <location>
        <begin position="1101"/>
        <end position="1117"/>
    </location>
</feature>
<protein>
    <submittedName>
        <fullName evidence="3">Uncharacterized protein</fullName>
    </submittedName>
</protein>
<dbReference type="HOGENOM" id="CLU_006841_1_1_1"/>
<dbReference type="InParanoid" id="A7S3H0"/>
<feature type="chain" id="PRO_5002711720" evidence="2">
    <location>
        <begin position="21"/>
        <end position="1228"/>
    </location>
</feature>
<dbReference type="Gene3D" id="2.160.20.10">
    <property type="entry name" value="Single-stranded right-handed beta-helix, Pectin lyase-like"/>
    <property type="match status" value="1"/>
</dbReference>
<evidence type="ECO:0000313" key="3">
    <source>
        <dbReference type="EMBL" id="EDO41724.1"/>
    </source>
</evidence>
<dbReference type="InterPro" id="IPR012334">
    <property type="entry name" value="Pectin_lyas_fold"/>
</dbReference>
<keyword evidence="1" id="KW-0812">Transmembrane</keyword>
<accession>A7S3H0</accession>
<feature type="transmembrane region" description="Helical" evidence="1">
    <location>
        <begin position="851"/>
        <end position="869"/>
    </location>
</feature>
<dbReference type="PANTHER" id="PTHR32158">
    <property type="entry name" value="RING-TYPE DOMAIN-CONTAINING PROTEIN"/>
    <property type="match status" value="1"/>
</dbReference>
<feature type="transmembrane region" description="Helical" evidence="1">
    <location>
        <begin position="1124"/>
        <end position="1146"/>
    </location>
</feature>
<keyword evidence="1" id="KW-1133">Transmembrane helix</keyword>
<feature type="transmembrane region" description="Helical" evidence="1">
    <location>
        <begin position="965"/>
        <end position="991"/>
    </location>
</feature>